<evidence type="ECO:0000256" key="4">
    <source>
        <dbReference type="ARBA" id="ARBA00023027"/>
    </source>
</evidence>
<dbReference type="PROSITE" id="PS50104">
    <property type="entry name" value="TIR"/>
    <property type="match status" value="1"/>
</dbReference>
<feature type="domain" description="TIR" evidence="5">
    <location>
        <begin position="18"/>
        <end position="187"/>
    </location>
</feature>
<dbReference type="InterPro" id="IPR035897">
    <property type="entry name" value="Toll_tir_struct_dom_sf"/>
</dbReference>
<keyword evidence="1" id="KW-0433">Leucine-rich repeat</keyword>
<dbReference type="GO" id="GO:0043531">
    <property type="term" value="F:ADP binding"/>
    <property type="evidence" value="ECO:0007669"/>
    <property type="project" value="InterPro"/>
</dbReference>
<dbReference type="InterPro" id="IPR056845">
    <property type="entry name" value="LRR_Zer-1"/>
</dbReference>
<dbReference type="Gene3D" id="3.40.50.300">
    <property type="entry name" value="P-loop containing nucleotide triphosphate hydrolases"/>
    <property type="match status" value="1"/>
</dbReference>
<dbReference type="InterPro" id="IPR002182">
    <property type="entry name" value="NB-ARC"/>
</dbReference>
<keyword evidence="2" id="KW-0677">Repeat</keyword>
<dbReference type="Proteomes" id="UP001141806">
    <property type="component" value="Unassembled WGS sequence"/>
</dbReference>
<protein>
    <recommendedName>
        <fullName evidence="5">TIR domain-containing protein</fullName>
    </recommendedName>
</protein>
<dbReference type="SUPFAM" id="SSF52540">
    <property type="entry name" value="P-loop containing nucleoside triphosphate hydrolases"/>
    <property type="match status" value="1"/>
</dbReference>
<dbReference type="SUPFAM" id="SSF46785">
    <property type="entry name" value="Winged helix' DNA-binding domain"/>
    <property type="match status" value="1"/>
</dbReference>
<dbReference type="InterPro" id="IPR057135">
    <property type="entry name" value="At4g27190-like_LRR"/>
</dbReference>
<evidence type="ECO:0000256" key="2">
    <source>
        <dbReference type="ARBA" id="ARBA00022737"/>
    </source>
</evidence>
<sequence>MASSSQGTVSSPLSVGSSSYDVFINFRGIDTRENFVYLLYDNLRRNGIYTFMDSEELWEGEEICPSLLRAIRRSKISIPVFSTHYADSKYCLLELAEIWDCHISDGQIVLPIFIDVEPGDVRKQIGSFQGLFQKHQRKYESAATVDGWKNALKVVGNLKGWTLKGDANIKEQSNIVEFVVQKVLRELTSTPLEEPKHLVGIDSHVRKVNSLLNIGSDDVRFVAICGMGGLGKTTIAKMVYNCIFRSFKGSSFLTDVREEASQGNKGLISLQKRLLRDIFKRDQDQDISILSRGSKFIAERLHRENILLILDDVDDHEQLDALAGGFHWFGPRSRVIITTRDDHILNVHEKTVGKDIQIYKPEEMNFENSIQLFSLHAFLENEPTENYRQLSCEVVYYAGGLPLTLEVLGSFLSDKNDKEEWENTLERLKDISNNKVIGKSMKTYDEKVFEKLMISYNKLGDPEKTIFLDVACHFSGWKKDIAFAIWEACELHPRLAIKELIQKHLLKIDVLGCLKMHDQLRYMGKRIVLKDSYKDPTKRSRLWSDDEIWKVLKEDTEIQMVEGIILNEKFGYEAQVDLSCEDFQRMPNLRFLQLRSIDNLNGDFAHLPSKLRWFRWQLAFEVIPSMFYHRELVHLDLSKSCCERLWDDLPQNENERFQKLKVLILCYSSKLSLSPNFFSWFLCLQILNLDGCSSVVEIPSNICLMASLKILSLDRCYSLKKLPTSIGDLKHLIKLSMSETKVKELPHGVGQLEKLELNISYCHITVKLPTSMGKMRSLHHFSLKGTNVVELPDDFSNLSNLEVLTMGLFDLYESIILNGSKDLEELYAEDRYTLIENLDLSNMKRLRILDISYLKNLERIHGLEGTRSLEELRILGCSNLREIPNLSNLKRLKNLNISSCENLEGIHGFEGTESLEKLHIWNLREIPDLSNLKRLKNLDISSCENIEGIHGLEGTESLEELHIESCSNLREIPDLSNLKRLKGLDISFCENLEGIHGLKGTESLEVLYIKSCSNLREIPDLSNLKRLKILSILSCENLEGIHCLKGLESLEELIATRYCNLKEIPDLSNLKKLKSLYILYCVNLEGFHGLEGTKSLEELYIKSCSNLKEIPDLSNLKRLRSLNIDNCVNLEDINKLEGMESLQGLNTSGCHRLRKIPSLSKLKSLRKLEITNCVNLEEIHGLDGPEHLRTFNAKGCYKLTKTKWKILGKVER</sequence>
<dbReference type="InterPro" id="IPR036390">
    <property type="entry name" value="WH_DNA-bd_sf"/>
</dbReference>
<comment type="caution">
    <text evidence="6">The sequence shown here is derived from an EMBL/GenBank/DDBJ whole genome shotgun (WGS) entry which is preliminary data.</text>
</comment>
<reference evidence="6" key="1">
    <citation type="journal article" date="2023" name="Plant J.">
        <title>The genome of the king protea, Protea cynaroides.</title>
        <authorList>
            <person name="Chang J."/>
            <person name="Duong T.A."/>
            <person name="Schoeman C."/>
            <person name="Ma X."/>
            <person name="Roodt D."/>
            <person name="Barker N."/>
            <person name="Li Z."/>
            <person name="Van de Peer Y."/>
            <person name="Mizrachi E."/>
        </authorList>
    </citation>
    <scope>NUCLEOTIDE SEQUENCE</scope>
    <source>
        <tissue evidence="6">Young leaves</tissue>
    </source>
</reference>
<dbReference type="InterPro" id="IPR032675">
    <property type="entry name" value="LRR_dom_sf"/>
</dbReference>
<name>A0A9Q0QX90_9MAGN</name>
<evidence type="ECO:0000313" key="6">
    <source>
        <dbReference type="EMBL" id="KAJ4975445.1"/>
    </source>
</evidence>
<dbReference type="PANTHER" id="PTHR11017:SF385">
    <property type="entry name" value="DISEASE RESISTANCE PROTEIN (TIR-NBS-LRR CLASS)-RELATED"/>
    <property type="match status" value="1"/>
</dbReference>
<dbReference type="OrthoDB" id="1357022at2759"/>
<dbReference type="Pfam" id="PF00931">
    <property type="entry name" value="NB-ARC"/>
    <property type="match status" value="1"/>
</dbReference>
<dbReference type="SMART" id="SM00382">
    <property type="entry name" value="AAA"/>
    <property type="match status" value="1"/>
</dbReference>
<dbReference type="PANTHER" id="PTHR11017">
    <property type="entry name" value="LEUCINE-RICH REPEAT-CONTAINING PROTEIN"/>
    <property type="match status" value="1"/>
</dbReference>
<dbReference type="GO" id="GO:0006952">
    <property type="term" value="P:defense response"/>
    <property type="evidence" value="ECO:0007669"/>
    <property type="project" value="UniProtKB-KW"/>
</dbReference>
<evidence type="ECO:0000259" key="5">
    <source>
        <dbReference type="PROSITE" id="PS50104"/>
    </source>
</evidence>
<dbReference type="Gene3D" id="3.40.50.10140">
    <property type="entry name" value="Toll/interleukin-1 receptor homology (TIR) domain"/>
    <property type="match status" value="1"/>
</dbReference>
<dbReference type="Pfam" id="PF23598">
    <property type="entry name" value="LRR_14"/>
    <property type="match status" value="1"/>
</dbReference>
<dbReference type="Gene3D" id="3.80.10.10">
    <property type="entry name" value="Ribonuclease Inhibitor"/>
    <property type="match status" value="4"/>
</dbReference>
<organism evidence="6 7">
    <name type="scientific">Protea cynaroides</name>
    <dbReference type="NCBI Taxonomy" id="273540"/>
    <lineage>
        <taxon>Eukaryota</taxon>
        <taxon>Viridiplantae</taxon>
        <taxon>Streptophyta</taxon>
        <taxon>Embryophyta</taxon>
        <taxon>Tracheophyta</taxon>
        <taxon>Spermatophyta</taxon>
        <taxon>Magnoliopsida</taxon>
        <taxon>Proteales</taxon>
        <taxon>Proteaceae</taxon>
        <taxon>Protea</taxon>
    </lineage>
</organism>
<evidence type="ECO:0000256" key="3">
    <source>
        <dbReference type="ARBA" id="ARBA00022821"/>
    </source>
</evidence>
<dbReference type="SUPFAM" id="SSF52058">
    <property type="entry name" value="L domain-like"/>
    <property type="match status" value="2"/>
</dbReference>
<dbReference type="InterPro" id="IPR042197">
    <property type="entry name" value="Apaf_helical"/>
</dbReference>
<dbReference type="Pfam" id="PF25013">
    <property type="entry name" value="LRR_Zer-1"/>
    <property type="match status" value="1"/>
</dbReference>
<dbReference type="InterPro" id="IPR055414">
    <property type="entry name" value="LRR_R13L4/SHOC2-like"/>
</dbReference>
<dbReference type="PRINTS" id="PR00364">
    <property type="entry name" value="DISEASERSIST"/>
</dbReference>
<dbReference type="GO" id="GO:0007165">
    <property type="term" value="P:signal transduction"/>
    <property type="evidence" value="ECO:0007669"/>
    <property type="project" value="InterPro"/>
</dbReference>
<dbReference type="SUPFAM" id="SSF52200">
    <property type="entry name" value="Toll/Interleukin receptor TIR domain"/>
    <property type="match status" value="1"/>
</dbReference>
<dbReference type="Pfam" id="PF23282">
    <property type="entry name" value="WHD_ROQ1"/>
    <property type="match status" value="1"/>
</dbReference>
<accession>A0A9Q0QX90</accession>
<dbReference type="Gene3D" id="1.10.8.430">
    <property type="entry name" value="Helical domain of apoptotic protease-activating factors"/>
    <property type="match status" value="1"/>
</dbReference>
<dbReference type="InterPro" id="IPR003593">
    <property type="entry name" value="AAA+_ATPase"/>
</dbReference>
<dbReference type="AlphaFoldDB" id="A0A9Q0QX90"/>
<dbReference type="GO" id="GO:0051707">
    <property type="term" value="P:response to other organism"/>
    <property type="evidence" value="ECO:0007669"/>
    <property type="project" value="UniProtKB-ARBA"/>
</dbReference>
<gene>
    <name evidence="6" type="ORF">NE237_000551</name>
</gene>
<dbReference type="FunFam" id="3.40.50.10140:FF:000007">
    <property type="entry name" value="Disease resistance protein (TIR-NBS-LRR class)"/>
    <property type="match status" value="1"/>
</dbReference>
<dbReference type="InterPro" id="IPR000157">
    <property type="entry name" value="TIR_dom"/>
</dbReference>
<dbReference type="InterPro" id="IPR058192">
    <property type="entry name" value="WHD_ROQ1-like"/>
</dbReference>
<dbReference type="SMART" id="SM00255">
    <property type="entry name" value="TIR"/>
    <property type="match status" value="1"/>
</dbReference>
<dbReference type="EMBL" id="JAMYWD010000003">
    <property type="protein sequence ID" value="KAJ4975445.1"/>
    <property type="molecule type" value="Genomic_DNA"/>
</dbReference>
<keyword evidence="7" id="KW-1185">Reference proteome</keyword>
<dbReference type="Pfam" id="PF01582">
    <property type="entry name" value="TIR"/>
    <property type="match status" value="1"/>
</dbReference>
<proteinExistence type="predicted"/>
<dbReference type="InterPro" id="IPR044974">
    <property type="entry name" value="Disease_R_plants"/>
</dbReference>
<keyword evidence="4" id="KW-0520">NAD</keyword>
<evidence type="ECO:0000256" key="1">
    <source>
        <dbReference type="ARBA" id="ARBA00022614"/>
    </source>
</evidence>
<evidence type="ECO:0000313" key="7">
    <source>
        <dbReference type="Proteomes" id="UP001141806"/>
    </source>
</evidence>
<dbReference type="InterPro" id="IPR027417">
    <property type="entry name" value="P-loop_NTPase"/>
</dbReference>
<keyword evidence="3" id="KW-0611">Plant defense</keyword>
<dbReference type="Pfam" id="PF23247">
    <property type="entry name" value="LRR_RPS2"/>
    <property type="match status" value="1"/>
</dbReference>